<comment type="caution">
    <text evidence="2">The sequence shown here is derived from an EMBL/GenBank/DDBJ whole genome shotgun (WGS) entry which is preliminary data.</text>
</comment>
<keyword evidence="3" id="KW-1185">Reference proteome</keyword>
<keyword evidence="1" id="KW-0812">Transmembrane</keyword>
<organism evidence="2 3">
    <name type="scientific">Autumnicola patrickiae</name>
    <dbReference type="NCBI Taxonomy" id="3075591"/>
    <lineage>
        <taxon>Bacteria</taxon>
        <taxon>Pseudomonadati</taxon>
        <taxon>Bacteroidota</taxon>
        <taxon>Flavobacteriia</taxon>
        <taxon>Flavobacteriales</taxon>
        <taxon>Flavobacteriaceae</taxon>
        <taxon>Autumnicola</taxon>
    </lineage>
</organism>
<protein>
    <submittedName>
        <fullName evidence="2">TIGR02117 family protein</fullName>
    </submittedName>
</protein>
<dbReference type="NCBIfam" id="TIGR02117">
    <property type="entry name" value="chp_urease_rgn"/>
    <property type="match status" value="1"/>
</dbReference>
<evidence type="ECO:0000313" key="2">
    <source>
        <dbReference type="EMBL" id="MDT0688429.1"/>
    </source>
</evidence>
<accession>A0ABU3DXI0</accession>
<dbReference type="EMBL" id="JAVRHM010000001">
    <property type="protein sequence ID" value="MDT0688429.1"/>
    <property type="molecule type" value="Genomic_DNA"/>
</dbReference>
<keyword evidence="1" id="KW-0472">Membrane</keyword>
<dbReference type="Pfam" id="PF09601">
    <property type="entry name" value="DUF2459"/>
    <property type="match status" value="1"/>
</dbReference>
<evidence type="ECO:0000313" key="3">
    <source>
        <dbReference type="Proteomes" id="UP001261624"/>
    </source>
</evidence>
<gene>
    <name evidence="2" type="ORF">RM549_01430</name>
</gene>
<feature type="transmembrane region" description="Helical" evidence="1">
    <location>
        <begin position="12"/>
        <end position="32"/>
    </location>
</feature>
<keyword evidence="1" id="KW-1133">Transmembrane helix</keyword>
<dbReference type="InterPro" id="IPR011727">
    <property type="entry name" value="CHP02117"/>
</dbReference>
<dbReference type="Proteomes" id="UP001261624">
    <property type="component" value="Unassembled WGS sequence"/>
</dbReference>
<evidence type="ECO:0000256" key="1">
    <source>
        <dbReference type="SAM" id="Phobius"/>
    </source>
</evidence>
<reference evidence="2 3" key="1">
    <citation type="submission" date="2023-09" db="EMBL/GenBank/DDBJ databases">
        <authorList>
            <person name="Rey-Velasco X."/>
        </authorList>
    </citation>
    <scope>NUCLEOTIDE SEQUENCE [LARGE SCALE GENOMIC DNA]</scope>
    <source>
        <strain evidence="2 3">F188</strain>
    </source>
</reference>
<sequence>MKKFLRYLRNGVLIFFLPFFIYLILAIIGSIIPVNKQETNQEKEISVFLISNGTHTDLVVPFKSSVFDWKEIFQEEHFKTSPGDYQYVGFGWGDLEFYRTTPQWEDLTIKTAFNSLFLETPAALHIKLHQEIVRNDGTIALSISKEQYAAMVEYFLHTFQLDKYGNIQPVPNLHYNSRDAFYYAKGSLNPFKTCNTWVNNGLKNSEMKACLWTPFTQGIFYQYP</sequence>
<name>A0ABU3DXI0_9FLAO</name>
<proteinExistence type="predicted"/>
<dbReference type="RefSeq" id="WP_311679947.1">
    <property type="nucleotide sequence ID" value="NZ_JAVRHM010000001.1"/>
</dbReference>